<proteinExistence type="inferred from homology"/>
<evidence type="ECO:0000256" key="3">
    <source>
        <dbReference type="HAMAP-Rule" id="MF_00376"/>
    </source>
</evidence>
<dbReference type="EMBL" id="LO018304">
    <property type="protein sequence ID" value="CUM59845.1"/>
    <property type="molecule type" value="Genomic_DNA"/>
</dbReference>
<keyword evidence="3 5" id="KW-0808">Transferase</keyword>
<name>A0A1J1JFD8_PLAAG</name>
<comment type="subcellular location">
    <subcellularLocation>
        <location evidence="3">Cytoplasm</location>
    </subcellularLocation>
</comment>
<keyword evidence="2 3" id="KW-0067">ATP-binding</keyword>
<dbReference type="NCBIfam" id="TIGR00152">
    <property type="entry name" value="dephospho-CoA kinase"/>
    <property type="match status" value="1"/>
</dbReference>
<comment type="catalytic activity">
    <reaction evidence="3">
        <text>3'-dephospho-CoA + ATP = ADP + CoA + H(+)</text>
        <dbReference type="Rhea" id="RHEA:18245"/>
        <dbReference type="ChEBI" id="CHEBI:15378"/>
        <dbReference type="ChEBI" id="CHEBI:30616"/>
        <dbReference type="ChEBI" id="CHEBI:57287"/>
        <dbReference type="ChEBI" id="CHEBI:57328"/>
        <dbReference type="ChEBI" id="CHEBI:456216"/>
        <dbReference type="EC" id="2.7.1.24"/>
    </reaction>
</comment>
<keyword evidence="3 5" id="KW-0418">Kinase</keyword>
<dbReference type="EC" id="2.7.1.24" evidence="3 4"/>
<dbReference type="GO" id="GO:0015937">
    <property type="term" value="P:coenzyme A biosynthetic process"/>
    <property type="evidence" value="ECO:0007669"/>
    <property type="project" value="UniProtKB-UniRule"/>
</dbReference>
<dbReference type="InterPro" id="IPR001977">
    <property type="entry name" value="Depp_CoAkinase"/>
</dbReference>
<comment type="function">
    <text evidence="3">Catalyzes the phosphorylation of the 3'-hydroxyl group of dephosphocoenzyme A to form coenzyme A.</text>
</comment>
<dbReference type="UniPathway" id="UPA00241">
    <property type="reaction ID" value="UER00356"/>
</dbReference>
<dbReference type="PROSITE" id="PS51219">
    <property type="entry name" value="DPCK"/>
    <property type="match status" value="1"/>
</dbReference>
<accession>A0A1J1JFD8</accession>
<protein>
    <recommendedName>
        <fullName evidence="3 4">Dephospho-CoA kinase</fullName>
        <ecNumber evidence="3 4">2.7.1.24</ecNumber>
    </recommendedName>
    <alternativeName>
        <fullName evidence="3">Dephosphocoenzyme A kinase</fullName>
    </alternativeName>
</protein>
<dbReference type="GO" id="GO:0005524">
    <property type="term" value="F:ATP binding"/>
    <property type="evidence" value="ECO:0007669"/>
    <property type="project" value="UniProtKB-UniRule"/>
</dbReference>
<sequence>MRLIGLTGGIGSGKTTVSNYLTTTYRLPIWDADLYAREAVEPGSPVFKQIVDRYGRDILLYNGNLNRQKLACLIFSDSSERTWLEQQIHPFVRHCFVNNIKQLKAQKIQNPDGNPYADGVLVIPLLFESQMTDLVTEIWVVYCPLEQQYLRLIEREKINFGRLLTTEEAEAKINSQMSLAEKCKQADIILYNSSTPAELFKQVDAAIRGQNIP</sequence>
<comment type="similarity">
    <text evidence="3">Belongs to the CoaE family.</text>
</comment>
<dbReference type="SUPFAM" id="SSF52540">
    <property type="entry name" value="P-loop containing nucleoside triphosphate hydrolases"/>
    <property type="match status" value="1"/>
</dbReference>
<keyword evidence="3" id="KW-0173">Coenzyme A biosynthesis</keyword>
<dbReference type="GO" id="GO:0005737">
    <property type="term" value="C:cytoplasm"/>
    <property type="evidence" value="ECO:0007669"/>
    <property type="project" value="UniProtKB-SubCell"/>
</dbReference>
<dbReference type="PANTHER" id="PTHR10695:SF46">
    <property type="entry name" value="BIFUNCTIONAL COENZYME A SYNTHASE-RELATED"/>
    <property type="match status" value="1"/>
</dbReference>
<evidence type="ECO:0000256" key="4">
    <source>
        <dbReference type="NCBIfam" id="TIGR00152"/>
    </source>
</evidence>
<dbReference type="InterPro" id="IPR027417">
    <property type="entry name" value="P-loop_NTPase"/>
</dbReference>
<evidence type="ECO:0000256" key="1">
    <source>
        <dbReference type="ARBA" id="ARBA00022741"/>
    </source>
</evidence>
<comment type="pathway">
    <text evidence="3">Cofactor biosynthesis; coenzyme A biosynthesis; CoA from (R)-pantothenate: step 5/5.</text>
</comment>
<organism evidence="5">
    <name type="scientific">Planktothrix agardhii</name>
    <name type="common">Oscillatoria agardhii</name>
    <dbReference type="NCBI Taxonomy" id="1160"/>
    <lineage>
        <taxon>Bacteria</taxon>
        <taxon>Bacillati</taxon>
        <taxon>Cyanobacteriota</taxon>
        <taxon>Cyanophyceae</taxon>
        <taxon>Oscillatoriophycideae</taxon>
        <taxon>Oscillatoriales</taxon>
        <taxon>Microcoleaceae</taxon>
        <taxon>Planktothrix</taxon>
    </lineage>
</organism>
<evidence type="ECO:0000313" key="5">
    <source>
        <dbReference type="EMBL" id="CUM59845.1"/>
    </source>
</evidence>
<dbReference type="HAMAP" id="MF_00376">
    <property type="entry name" value="Dephospho_CoA_kinase"/>
    <property type="match status" value="1"/>
</dbReference>
<dbReference type="Pfam" id="PF01121">
    <property type="entry name" value="CoaE"/>
    <property type="match status" value="1"/>
</dbReference>
<gene>
    <name evidence="3 5" type="primary">coaE</name>
    <name evidence="5" type="ORF">PLAM_1879</name>
</gene>
<dbReference type="CDD" id="cd02022">
    <property type="entry name" value="DPCK"/>
    <property type="match status" value="1"/>
</dbReference>
<dbReference type="Gene3D" id="3.40.50.300">
    <property type="entry name" value="P-loop containing nucleotide triphosphate hydrolases"/>
    <property type="match status" value="1"/>
</dbReference>
<feature type="binding site" evidence="3">
    <location>
        <begin position="11"/>
        <end position="16"/>
    </location>
    <ligand>
        <name>ATP</name>
        <dbReference type="ChEBI" id="CHEBI:30616"/>
    </ligand>
</feature>
<reference evidence="5" key="1">
    <citation type="submission" date="2015-09" db="EMBL/GenBank/DDBJ databases">
        <authorList>
            <person name="Jackson K.R."/>
            <person name="Lunt B.L."/>
            <person name="Fisher J.N.B."/>
            <person name="Gardner A.V."/>
            <person name="Bailey M.E."/>
            <person name="Deus L.M."/>
            <person name="Earl A.S."/>
            <person name="Gibby P.D."/>
            <person name="Hartmann K.A."/>
            <person name="Liu J.E."/>
            <person name="Manci A.M."/>
            <person name="Nielsen D.A."/>
            <person name="Solomon M.B."/>
            <person name="Breakwell D.P."/>
            <person name="Burnett S.H."/>
            <person name="Grose J.H."/>
        </authorList>
    </citation>
    <scope>NUCLEOTIDE SEQUENCE</scope>
    <source>
        <strain evidence="5">7805</strain>
    </source>
</reference>
<evidence type="ECO:0000256" key="2">
    <source>
        <dbReference type="ARBA" id="ARBA00022840"/>
    </source>
</evidence>
<dbReference type="PANTHER" id="PTHR10695">
    <property type="entry name" value="DEPHOSPHO-COA KINASE-RELATED"/>
    <property type="match status" value="1"/>
</dbReference>
<dbReference type="AlphaFoldDB" id="A0A1J1JFD8"/>
<dbReference type="GO" id="GO:0004140">
    <property type="term" value="F:dephospho-CoA kinase activity"/>
    <property type="evidence" value="ECO:0007669"/>
    <property type="project" value="UniProtKB-UniRule"/>
</dbReference>
<keyword evidence="3" id="KW-0963">Cytoplasm</keyword>
<keyword evidence="1 3" id="KW-0547">Nucleotide-binding</keyword>
<dbReference type="RefSeq" id="WP_235766103.1">
    <property type="nucleotide sequence ID" value="NZ_JBIIEP010000050.1"/>
</dbReference>